<feature type="transmembrane region" description="Helical" evidence="4">
    <location>
        <begin position="878"/>
        <end position="902"/>
    </location>
</feature>
<evidence type="ECO:0000256" key="2">
    <source>
        <dbReference type="ARBA" id="ARBA00010139"/>
    </source>
</evidence>
<dbReference type="GO" id="GO:0022857">
    <property type="term" value="F:transmembrane transporter activity"/>
    <property type="evidence" value="ECO:0007669"/>
    <property type="project" value="InterPro"/>
</dbReference>
<comment type="similarity">
    <text evidence="2">Belongs to the FAD-binding monooxygenase family.</text>
</comment>
<dbReference type="Pfam" id="PF07690">
    <property type="entry name" value="MFS_1"/>
    <property type="match status" value="1"/>
</dbReference>
<dbReference type="InterPro" id="IPR051209">
    <property type="entry name" value="FAD-bind_Monooxygenase_sf"/>
</dbReference>
<evidence type="ECO:0000313" key="5">
    <source>
        <dbReference type="EMBL" id="CAI4215809.1"/>
    </source>
</evidence>
<keyword evidence="4" id="KW-1133">Transmembrane helix</keyword>
<protein>
    <recommendedName>
        <fullName evidence="7">FAD/NAD(P)-binding domain-containing protein</fullName>
    </recommendedName>
</protein>
<dbReference type="PANTHER" id="PTHR42877:SF12">
    <property type="entry name" value="MONOOXYGENASE"/>
    <property type="match status" value="1"/>
</dbReference>
<comment type="subcellular location">
    <subcellularLocation>
        <location evidence="1">Membrane</location>
        <topology evidence="1">Multi-pass membrane protein</topology>
    </subcellularLocation>
</comment>
<dbReference type="GO" id="GO:0016020">
    <property type="term" value="C:membrane"/>
    <property type="evidence" value="ECO:0007669"/>
    <property type="project" value="UniProtKB-SubCell"/>
</dbReference>
<dbReference type="SUPFAM" id="SSF51905">
    <property type="entry name" value="FAD/NAD(P)-binding domain"/>
    <property type="match status" value="3"/>
</dbReference>
<dbReference type="AlphaFoldDB" id="A0A9P1H358"/>
<evidence type="ECO:0000313" key="6">
    <source>
        <dbReference type="Proteomes" id="UP000838763"/>
    </source>
</evidence>
<evidence type="ECO:0008006" key="7">
    <source>
        <dbReference type="Google" id="ProtNLM"/>
    </source>
</evidence>
<dbReference type="Gene3D" id="1.20.1250.20">
    <property type="entry name" value="MFS general substrate transporter like domains"/>
    <property type="match status" value="2"/>
</dbReference>
<sequence>MASRLAQLANQLAPDANAIKKSDYAVLEQPIGTTRRLRVACVGAGMSGMNMIRTLRLHLTNYEHVVYEKNPQVGGTWYENRYPGCKCDVPSHNYQFSWRPNPEWSEFFSPASEIQEYLCRVCEEEKMGEVIKFEHLVNRAEWREETGTWRLSVLNQRTNETFEDYCHFLLDGSGILNNWKWPAIPGLHDFQGTLLHTANWANDFSWHGKTVAVIGNGSSGVQVLPEAQKARTFATLELLAQGAGEGIMNEIELDEDGKFSARQVEKFKSDPAFTTSSSSLWKRWSMETFQSLTMLQTQKNTEFAKQMQQNAKAYMTAALNGDERLCNAMIPDFELGCRRLTPGVGYLESLSESNVTVVTDPIVKIVAGGLETSAGQTIVVDAIICATGFDVSFRPRFPIIGRKGNLQDTWSQNLPKAYMSCAVPTFPNFFTFLGPNAPIGHGSVFTITEHIAKYLTRIIKKCQTENIKAIEPSQRAVDDLFEHIQAFMPRTSWAGNCISWFKNGTVDGPVTALHPGSRIHFFHMLESFRGEDWEYTYLEGRNRFAYLGNGYSTKELGEGTRLGTWMSRTSCRCLGKPSPTITTPTPTNAKPRASGGPEPEEPFSVDHVESEATQQVTKARERKLLRKVDLYVLPWICITYALSLIDRTNIAAAKISGMEKDLNLTGNKYSIALLIFFITYILTEIPSNAILRRIGPRTYLTIMPATIYVITCWYKRHEVQQRLAIWFVSGSVISGFTGILSYGLSQMEGQGGLRGWRWIFIIPGLVTIIATVPVWLFVSDFPEKARWLKPEESQLLRERLSRDSGEDISAEVDTKQGFKEALKDWKVYVLGSIFGFNVALSQILTTPPYIFSAIVSIGTGMIADRVKLRSPFIVAYSMLRQFAVPVQTVCGGIGGIVGSLVFRAQDYPGYRPGLYATFACMAVNAIIAGCLALYFWGQNKKADNEGVVLEGVPGFRYTL</sequence>
<feature type="transmembrane region" description="Helical" evidence="4">
    <location>
        <begin position="666"/>
        <end position="682"/>
    </location>
</feature>
<dbReference type="EMBL" id="CALLCH030000013">
    <property type="protein sequence ID" value="CAI4215809.1"/>
    <property type="molecule type" value="Genomic_DNA"/>
</dbReference>
<evidence type="ECO:0000256" key="3">
    <source>
        <dbReference type="SAM" id="MobiDB-lite"/>
    </source>
</evidence>
<dbReference type="InterPro" id="IPR036259">
    <property type="entry name" value="MFS_trans_sf"/>
</dbReference>
<evidence type="ECO:0000256" key="1">
    <source>
        <dbReference type="ARBA" id="ARBA00004141"/>
    </source>
</evidence>
<dbReference type="OrthoDB" id="74360at2759"/>
<reference evidence="5" key="1">
    <citation type="submission" date="2022-11" db="EMBL/GenBank/DDBJ databases">
        <authorList>
            <person name="Scott C."/>
            <person name="Bruce N."/>
        </authorList>
    </citation>
    <scope>NUCLEOTIDE SEQUENCE</scope>
</reference>
<feature type="transmembrane region" description="Helical" evidence="4">
    <location>
        <begin position="723"/>
        <end position="744"/>
    </location>
</feature>
<evidence type="ECO:0000256" key="4">
    <source>
        <dbReference type="SAM" id="Phobius"/>
    </source>
</evidence>
<accession>A0A9P1H358</accession>
<gene>
    <name evidence="5" type="ORF">PPNO1_LOCUS5485</name>
</gene>
<dbReference type="Pfam" id="PF13450">
    <property type="entry name" value="NAD_binding_8"/>
    <property type="match status" value="1"/>
</dbReference>
<dbReference type="PANTHER" id="PTHR42877">
    <property type="entry name" value="L-ORNITHINE N(5)-MONOOXYGENASE-RELATED"/>
    <property type="match status" value="1"/>
</dbReference>
<name>A0A9P1H358_9PEZI</name>
<feature type="transmembrane region" description="Helical" evidence="4">
    <location>
        <begin position="756"/>
        <end position="778"/>
    </location>
</feature>
<organism evidence="5 6">
    <name type="scientific">Parascedosporium putredinis</name>
    <dbReference type="NCBI Taxonomy" id="1442378"/>
    <lineage>
        <taxon>Eukaryota</taxon>
        <taxon>Fungi</taxon>
        <taxon>Dikarya</taxon>
        <taxon>Ascomycota</taxon>
        <taxon>Pezizomycotina</taxon>
        <taxon>Sordariomycetes</taxon>
        <taxon>Hypocreomycetidae</taxon>
        <taxon>Microascales</taxon>
        <taxon>Microascaceae</taxon>
        <taxon>Parascedosporium</taxon>
    </lineage>
</organism>
<keyword evidence="4" id="KW-0472">Membrane</keyword>
<keyword evidence="6" id="KW-1185">Reference proteome</keyword>
<feature type="compositionally biased region" description="Low complexity" evidence="3">
    <location>
        <begin position="577"/>
        <end position="587"/>
    </location>
</feature>
<dbReference type="Proteomes" id="UP000838763">
    <property type="component" value="Unassembled WGS sequence"/>
</dbReference>
<comment type="caution">
    <text evidence="5">The sequence shown here is derived from an EMBL/GenBank/DDBJ whole genome shotgun (WGS) entry which is preliminary data.</text>
</comment>
<feature type="transmembrane region" description="Helical" evidence="4">
    <location>
        <begin position="914"/>
        <end position="936"/>
    </location>
</feature>
<keyword evidence="4" id="KW-0812">Transmembrane</keyword>
<dbReference type="InterPro" id="IPR011701">
    <property type="entry name" value="MFS"/>
</dbReference>
<dbReference type="Gene3D" id="3.50.50.60">
    <property type="entry name" value="FAD/NAD(P)-binding domain"/>
    <property type="match status" value="2"/>
</dbReference>
<dbReference type="InterPro" id="IPR036188">
    <property type="entry name" value="FAD/NAD-bd_sf"/>
</dbReference>
<proteinExistence type="inferred from homology"/>
<feature type="region of interest" description="Disordered" evidence="3">
    <location>
        <begin position="576"/>
        <end position="604"/>
    </location>
</feature>
<dbReference type="SUPFAM" id="SSF103473">
    <property type="entry name" value="MFS general substrate transporter"/>
    <property type="match status" value="1"/>
</dbReference>